<protein>
    <submittedName>
        <fullName evidence="2">Uncharacterized protein</fullName>
    </submittedName>
</protein>
<sequence>MHHRLNTFSSDRLRTQAQLSHHSLKHFQFRQIKNTKSGVHNKSNLPRNLNNL</sequence>
<dbReference type="AlphaFoldDB" id="A0A251VF86"/>
<name>A0A251VF86_HELAN</name>
<keyword evidence="3" id="KW-1185">Reference proteome</keyword>
<dbReference type="EMBL" id="CM007891">
    <property type="protein sequence ID" value="OTG34240.1"/>
    <property type="molecule type" value="Genomic_DNA"/>
</dbReference>
<proteinExistence type="predicted"/>
<dbReference type="Proteomes" id="UP000215914">
    <property type="component" value="Chromosome 2"/>
</dbReference>
<dbReference type="InParanoid" id="A0A251VF86"/>
<evidence type="ECO:0000256" key="1">
    <source>
        <dbReference type="SAM" id="MobiDB-lite"/>
    </source>
</evidence>
<organism evidence="2 3">
    <name type="scientific">Helianthus annuus</name>
    <name type="common">Common sunflower</name>
    <dbReference type="NCBI Taxonomy" id="4232"/>
    <lineage>
        <taxon>Eukaryota</taxon>
        <taxon>Viridiplantae</taxon>
        <taxon>Streptophyta</taxon>
        <taxon>Embryophyta</taxon>
        <taxon>Tracheophyta</taxon>
        <taxon>Spermatophyta</taxon>
        <taxon>Magnoliopsida</taxon>
        <taxon>eudicotyledons</taxon>
        <taxon>Gunneridae</taxon>
        <taxon>Pentapetalae</taxon>
        <taxon>asterids</taxon>
        <taxon>campanulids</taxon>
        <taxon>Asterales</taxon>
        <taxon>Asteraceae</taxon>
        <taxon>Asteroideae</taxon>
        <taxon>Heliantheae alliance</taxon>
        <taxon>Heliantheae</taxon>
        <taxon>Helianthus</taxon>
    </lineage>
</organism>
<feature type="region of interest" description="Disordered" evidence="1">
    <location>
        <begin position="33"/>
        <end position="52"/>
    </location>
</feature>
<accession>A0A251VF86</accession>
<gene>
    <name evidence="2" type="ORF">HannXRQ_Chr02g0043581</name>
</gene>
<evidence type="ECO:0000313" key="2">
    <source>
        <dbReference type="EMBL" id="OTG34240.1"/>
    </source>
</evidence>
<reference evidence="3" key="1">
    <citation type="journal article" date="2017" name="Nature">
        <title>The sunflower genome provides insights into oil metabolism, flowering and Asterid evolution.</title>
        <authorList>
            <person name="Badouin H."/>
            <person name="Gouzy J."/>
            <person name="Grassa C.J."/>
            <person name="Murat F."/>
            <person name="Staton S.E."/>
            <person name="Cottret L."/>
            <person name="Lelandais-Briere C."/>
            <person name="Owens G.L."/>
            <person name="Carrere S."/>
            <person name="Mayjonade B."/>
            <person name="Legrand L."/>
            <person name="Gill N."/>
            <person name="Kane N.C."/>
            <person name="Bowers J.E."/>
            <person name="Hubner S."/>
            <person name="Bellec A."/>
            <person name="Berard A."/>
            <person name="Berges H."/>
            <person name="Blanchet N."/>
            <person name="Boniface M.C."/>
            <person name="Brunel D."/>
            <person name="Catrice O."/>
            <person name="Chaidir N."/>
            <person name="Claudel C."/>
            <person name="Donnadieu C."/>
            <person name="Faraut T."/>
            <person name="Fievet G."/>
            <person name="Helmstetter N."/>
            <person name="King M."/>
            <person name="Knapp S.J."/>
            <person name="Lai Z."/>
            <person name="Le Paslier M.C."/>
            <person name="Lippi Y."/>
            <person name="Lorenzon L."/>
            <person name="Mandel J.R."/>
            <person name="Marage G."/>
            <person name="Marchand G."/>
            <person name="Marquand E."/>
            <person name="Bret-Mestries E."/>
            <person name="Morien E."/>
            <person name="Nambeesan S."/>
            <person name="Nguyen T."/>
            <person name="Pegot-Espagnet P."/>
            <person name="Pouilly N."/>
            <person name="Raftis F."/>
            <person name="Sallet E."/>
            <person name="Schiex T."/>
            <person name="Thomas J."/>
            <person name="Vandecasteele C."/>
            <person name="Vares D."/>
            <person name="Vear F."/>
            <person name="Vautrin S."/>
            <person name="Crespi M."/>
            <person name="Mangin B."/>
            <person name="Burke J.M."/>
            <person name="Salse J."/>
            <person name="Munos S."/>
            <person name="Vincourt P."/>
            <person name="Rieseberg L.H."/>
            <person name="Langlade N.B."/>
        </authorList>
    </citation>
    <scope>NUCLEOTIDE SEQUENCE [LARGE SCALE GENOMIC DNA]</scope>
    <source>
        <strain evidence="3">cv. SF193</strain>
    </source>
</reference>
<evidence type="ECO:0000313" key="3">
    <source>
        <dbReference type="Proteomes" id="UP000215914"/>
    </source>
</evidence>